<proteinExistence type="inferred from homology"/>
<evidence type="ECO:0000256" key="2">
    <source>
        <dbReference type="ARBA" id="ARBA00009677"/>
    </source>
</evidence>
<evidence type="ECO:0000259" key="7">
    <source>
        <dbReference type="Pfam" id="PF00460"/>
    </source>
</evidence>
<evidence type="ECO:0000256" key="4">
    <source>
        <dbReference type="ARBA" id="ARBA00023143"/>
    </source>
</evidence>
<keyword evidence="8" id="KW-0966">Cell projection</keyword>
<keyword evidence="4 6" id="KW-0975">Bacterial flagellum</keyword>
<dbReference type="NCBIfam" id="TIGR01396">
    <property type="entry name" value="FlgB"/>
    <property type="match status" value="1"/>
</dbReference>
<comment type="subunit">
    <text evidence="6">The basal body constitutes a major portion of the flagellar organelle and consists of a number of rings mounted on a central rod.</text>
</comment>
<name>A0A7W8MPZ1_9BACT</name>
<keyword evidence="8" id="KW-0969">Cilium</keyword>
<evidence type="ECO:0000256" key="5">
    <source>
        <dbReference type="ARBA" id="ARBA00024934"/>
    </source>
</evidence>
<evidence type="ECO:0000313" key="9">
    <source>
        <dbReference type="Proteomes" id="UP000568106"/>
    </source>
</evidence>
<protein>
    <recommendedName>
        <fullName evidence="3 6">Flagellar basal body rod protein FlgB</fullName>
    </recommendedName>
</protein>
<dbReference type="InterPro" id="IPR006300">
    <property type="entry name" value="FlgB"/>
</dbReference>
<dbReference type="Proteomes" id="UP000568106">
    <property type="component" value="Unassembled WGS sequence"/>
</dbReference>
<dbReference type="Pfam" id="PF00460">
    <property type="entry name" value="Flg_bb_rod"/>
    <property type="match status" value="1"/>
</dbReference>
<dbReference type="PANTHER" id="PTHR30435">
    <property type="entry name" value="FLAGELLAR PROTEIN"/>
    <property type="match status" value="1"/>
</dbReference>
<evidence type="ECO:0000256" key="3">
    <source>
        <dbReference type="ARBA" id="ARBA00014376"/>
    </source>
</evidence>
<feature type="domain" description="Flagellar basal body rod protein N-terminal" evidence="7">
    <location>
        <begin position="18"/>
        <end position="38"/>
    </location>
</feature>
<gene>
    <name evidence="8" type="ORF">HDF09_000367</name>
</gene>
<dbReference type="PANTHER" id="PTHR30435:SF19">
    <property type="entry name" value="FLAGELLAR BASAL-BODY ROD PROTEIN FLGG"/>
    <property type="match status" value="1"/>
</dbReference>
<reference evidence="8" key="1">
    <citation type="submission" date="2020-08" db="EMBL/GenBank/DDBJ databases">
        <title>Genomic Encyclopedia of Type Strains, Phase IV (KMG-V): Genome sequencing to study the core and pangenomes of soil and plant-associated prokaryotes.</title>
        <authorList>
            <person name="Whitman W."/>
        </authorList>
    </citation>
    <scope>NUCLEOTIDE SEQUENCE [LARGE SCALE GENOMIC DNA]</scope>
    <source>
        <strain evidence="8">M8UP27</strain>
    </source>
</reference>
<dbReference type="PIRSF" id="PIRSF002889">
    <property type="entry name" value="Rod_FlgB"/>
    <property type="match status" value="1"/>
</dbReference>
<evidence type="ECO:0000256" key="6">
    <source>
        <dbReference type="PIRNR" id="PIRNR002889"/>
    </source>
</evidence>
<dbReference type="GO" id="GO:0071978">
    <property type="term" value="P:bacterial-type flagellum-dependent swarming motility"/>
    <property type="evidence" value="ECO:0007669"/>
    <property type="project" value="TreeGrafter"/>
</dbReference>
<comment type="function">
    <text evidence="5 6">Structural component of flagellum, the bacterial motility apparatus. Part of the rod structure of flagellar basal body.</text>
</comment>
<dbReference type="EMBL" id="JACHDY010000001">
    <property type="protein sequence ID" value="MBB5315717.1"/>
    <property type="molecule type" value="Genomic_DNA"/>
</dbReference>
<dbReference type="AlphaFoldDB" id="A0A7W8MPZ1"/>
<sequence>MQTTTAMSDALGRYLDLTSQQMQVTARNMANVDTPGFKTQGFDFEEVFAQQLNDGAGAAGLEGVLAPMQDVDGLVARPDGNNVSIDREGLQLAKAQMQFKLGTQLLKGEFATVMSAIHMDSK</sequence>
<accession>A0A7W8MPZ1</accession>
<evidence type="ECO:0000313" key="8">
    <source>
        <dbReference type="EMBL" id="MBB5315717.1"/>
    </source>
</evidence>
<organism evidence="8 9">
    <name type="scientific">Tunturiibacter empetritectus</name>
    <dbReference type="NCBI Taxonomy" id="3069691"/>
    <lineage>
        <taxon>Bacteria</taxon>
        <taxon>Pseudomonadati</taxon>
        <taxon>Acidobacteriota</taxon>
        <taxon>Terriglobia</taxon>
        <taxon>Terriglobales</taxon>
        <taxon>Acidobacteriaceae</taxon>
        <taxon>Tunturiibacter</taxon>
    </lineage>
</organism>
<dbReference type="GO" id="GO:0030694">
    <property type="term" value="C:bacterial-type flagellum basal body, rod"/>
    <property type="evidence" value="ECO:0007669"/>
    <property type="project" value="InterPro"/>
</dbReference>
<keyword evidence="8" id="KW-0282">Flagellum</keyword>
<dbReference type="InterPro" id="IPR001444">
    <property type="entry name" value="Flag_bb_rod_N"/>
</dbReference>
<comment type="similarity">
    <text evidence="2 6">Belongs to the flagella basal body rod proteins family.</text>
</comment>
<keyword evidence="9" id="KW-1185">Reference proteome</keyword>
<comment type="caution">
    <text evidence="8">The sequence shown here is derived from an EMBL/GenBank/DDBJ whole genome shotgun (WGS) entry which is preliminary data.</text>
</comment>
<evidence type="ECO:0000256" key="1">
    <source>
        <dbReference type="ARBA" id="ARBA00004117"/>
    </source>
</evidence>
<comment type="subcellular location">
    <subcellularLocation>
        <location evidence="1 6">Bacterial flagellum basal body</location>
    </subcellularLocation>
</comment>